<reference evidence="9 10" key="1">
    <citation type="submission" date="2019-05" db="EMBL/GenBank/DDBJ databases">
        <authorList>
            <consortium name="Pathogen Informatics"/>
        </authorList>
    </citation>
    <scope>NUCLEOTIDE SEQUENCE [LARGE SCALE GENOMIC DNA]</scope>
    <source>
        <strain evidence="9 10">NCTC10924</strain>
    </source>
</reference>
<accession>A0A4V0H3Z8</accession>
<name>A0A4V0H3Z8_STRPO</name>
<keyword evidence="5 8" id="KW-0812">Transmembrane</keyword>
<keyword evidence="7 8" id="KW-0472">Membrane</keyword>
<evidence type="ECO:0000256" key="1">
    <source>
        <dbReference type="ARBA" id="ARBA00004651"/>
    </source>
</evidence>
<dbReference type="Pfam" id="PF01594">
    <property type="entry name" value="AI-2E_transport"/>
    <property type="match status" value="1"/>
</dbReference>
<feature type="transmembrane region" description="Helical" evidence="8">
    <location>
        <begin position="294"/>
        <end position="313"/>
    </location>
</feature>
<feature type="transmembrane region" description="Helical" evidence="8">
    <location>
        <begin position="159"/>
        <end position="191"/>
    </location>
</feature>
<comment type="subcellular location">
    <subcellularLocation>
        <location evidence="1">Cell membrane</location>
        <topology evidence="1">Multi-pass membrane protein</topology>
    </subcellularLocation>
</comment>
<evidence type="ECO:0000256" key="5">
    <source>
        <dbReference type="ARBA" id="ARBA00022692"/>
    </source>
</evidence>
<feature type="transmembrane region" description="Helical" evidence="8">
    <location>
        <begin position="258"/>
        <end position="287"/>
    </location>
</feature>
<proteinExistence type="inferred from homology"/>
<evidence type="ECO:0000313" key="10">
    <source>
        <dbReference type="Proteomes" id="UP000306241"/>
    </source>
</evidence>
<sequence length="374" mass="41843">MHFEKKHVLYIVVAFLICFMIQANWDKGTDIVQTVIKTSLPFLYGAALAYIINIVMTAYENLLNRFVKTNRFFHLRRGFAMILAYATFIALFFWIVSIVIPDLIASINMMLSFDTSSVKQYINDLSHNKIIAKVIHYFGGDAKITQTISNYSQQLLKQFLSFLTSILTSMTVIASAIINVFVAFVFSFYVLGNKEQLCRQGNILVDTYTGIHAQRIHYIVGLLHNRFRGFFVGQTIEAMILGSLTALGMFLFKLPFAATIGVLVAFTALIPVVGAYIGVTVGFILIMTQSLSQAIFFLIFIIILQQFEGNLIYPRVVGSSIKLPGMWVLMAITIGASLKGIVGMIVAVPLAATFYQMVKDNIDKKQAIKKNQVS</sequence>
<evidence type="ECO:0000256" key="4">
    <source>
        <dbReference type="ARBA" id="ARBA00022475"/>
    </source>
</evidence>
<dbReference type="AlphaFoldDB" id="A0A4V0H3Z8"/>
<evidence type="ECO:0000256" key="7">
    <source>
        <dbReference type="ARBA" id="ARBA00023136"/>
    </source>
</evidence>
<feature type="transmembrane region" description="Helical" evidence="8">
    <location>
        <begin position="79"/>
        <end position="100"/>
    </location>
</feature>
<protein>
    <submittedName>
        <fullName evidence="9">Membrane protein</fullName>
    </submittedName>
</protein>
<evidence type="ECO:0000256" key="6">
    <source>
        <dbReference type="ARBA" id="ARBA00022989"/>
    </source>
</evidence>
<feature type="transmembrane region" description="Helical" evidence="8">
    <location>
        <begin position="230"/>
        <end position="252"/>
    </location>
</feature>
<organism evidence="9 10">
    <name type="scientific">Streptococcus porcinus</name>
    <dbReference type="NCBI Taxonomy" id="1340"/>
    <lineage>
        <taxon>Bacteria</taxon>
        <taxon>Bacillati</taxon>
        <taxon>Bacillota</taxon>
        <taxon>Bacilli</taxon>
        <taxon>Lactobacillales</taxon>
        <taxon>Streptococcaceae</taxon>
        <taxon>Streptococcus</taxon>
    </lineage>
</organism>
<dbReference type="EMBL" id="LR594052">
    <property type="protein sequence ID" value="VTT43901.1"/>
    <property type="molecule type" value="Genomic_DNA"/>
</dbReference>
<dbReference type="GO" id="GO:0005886">
    <property type="term" value="C:plasma membrane"/>
    <property type="evidence" value="ECO:0007669"/>
    <property type="project" value="UniProtKB-SubCell"/>
</dbReference>
<dbReference type="Proteomes" id="UP000306241">
    <property type="component" value="Chromosome"/>
</dbReference>
<evidence type="ECO:0000256" key="3">
    <source>
        <dbReference type="ARBA" id="ARBA00022448"/>
    </source>
</evidence>
<keyword evidence="6 8" id="KW-1133">Transmembrane helix</keyword>
<dbReference type="OrthoDB" id="9793390at2"/>
<gene>
    <name evidence="9" type="ORF">NCTC10924_00953</name>
</gene>
<comment type="similarity">
    <text evidence="2">Belongs to the autoinducer-2 exporter (AI-2E) (TC 2.A.86) family.</text>
</comment>
<feature type="transmembrane region" description="Helical" evidence="8">
    <location>
        <begin position="325"/>
        <end position="355"/>
    </location>
</feature>
<evidence type="ECO:0000256" key="8">
    <source>
        <dbReference type="SAM" id="Phobius"/>
    </source>
</evidence>
<evidence type="ECO:0000256" key="2">
    <source>
        <dbReference type="ARBA" id="ARBA00009773"/>
    </source>
</evidence>
<dbReference type="InterPro" id="IPR002549">
    <property type="entry name" value="AI-2E-like"/>
</dbReference>
<feature type="transmembrane region" description="Helical" evidence="8">
    <location>
        <begin position="7"/>
        <end position="25"/>
    </location>
</feature>
<dbReference type="PANTHER" id="PTHR21716">
    <property type="entry name" value="TRANSMEMBRANE PROTEIN"/>
    <property type="match status" value="1"/>
</dbReference>
<dbReference type="RefSeq" id="WP_003083911.1">
    <property type="nucleotide sequence ID" value="NZ_CP070236.1"/>
</dbReference>
<feature type="transmembrane region" description="Helical" evidence="8">
    <location>
        <begin position="40"/>
        <end position="59"/>
    </location>
</feature>
<keyword evidence="4" id="KW-1003">Cell membrane</keyword>
<dbReference type="PANTHER" id="PTHR21716:SF53">
    <property type="entry name" value="PERMEASE PERM-RELATED"/>
    <property type="match status" value="1"/>
</dbReference>
<evidence type="ECO:0000313" key="9">
    <source>
        <dbReference type="EMBL" id="VTT43901.1"/>
    </source>
</evidence>
<keyword evidence="3" id="KW-0813">Transport</keyword>